<evidence type="ECO:0000313" key="3">
    <source>
        <dbReference type="Proteomes" id="UP000318758"/>
    </source>
</evidence>
<dbReference type="RefSeq" id="WP_033538142.1">
    <property type="nucleotide sequence ID" value="NZ_CP041153.1"/>
</dbReference>
<protein>
    <submittedName>
        <fullName evidence="2">DUF3718 domain-containing protein</fullName>
    </submittedName>
</protein>
<feature type="signal peptide" evidence="1">
    <location>
        <begin position="1"/>
        <end position="20"/>
    </location>
</feature>
<accession>A0ABX5WL02</accession>
<sequence length="127" mass="14028">MKARGLLFVALTFSASFAYGANYQFVAEDNSLETKICIAAGSDNQASLKRKLVNYEHNMRYGVNTISCNGMSLAQFSHRYEALQTYAFLSRHSSLANKVKTRVSITDLARHQVPDDGAPVMVMVSAK</sequence>
<keyword evidence="1" id="KW-0732">Signal</keyword>
<organism evidence="2 3">
    <name type="scientific">Shewanella marisflavi</name>
    <dbReference type="NCBI Taxonomy" id="260364"/>
    <lineage>
        <taxon>Bacteria</taxon>
        <taxon>Pseudomonadati</taxon>
        <taxon>Pseudomonadota</taxon>
        <taxon>Gammaproteobacteria</taxon>
        <taxon>Alteromonadales</taxon>
        <taxon>Shewanellaceae</taxon>
        <taxon>Shewanella</taxon>
    </lineage>
</organism>
<reference evidence="2 3" key="1">
    <citation type="submission" date="2019-06" db="EMBL/GenBank/DDBJ databases">
        <title>Complete genome of Shewanella marisflavi ECSMB14101, a mussel settlement-inducing bacterium isolated from East China Sea.</title>
        <authorList>
            <person name="Yang J."/>
            <person name="Liang X."/>
            <person name="Chang R."/>
            <person name="Peng L."/>
        </authorList>
    </citation>
    <scope>NUCLEOTIDE SEQUENCE [LARGE SCALE GENOMIC DNA]</scope>
    <source>
        <strain evidence="2 3">ECSMB14101</strain>
    </source>
</reference>
<proteinExistence type="predicted"/>
<dbReference type="InterPro" id="IPR022193">
    <property type="entry name" value="DUF3718"/>
</dbReference>
<evidence type="ECO:0000313" key="2">
    <source>
        <dbReference type="EMBL" id="QDF75253.1"/>
    </source>
</evidence>
<gene>
    <name evidence="2" type="ORF">FGA12_08840</name>
</gene>
<dbReference type="EMBL" id="CP041153">
    <property type="protein sequence ID" value="QDF75253.1"/>
    <property type="molecule type" value="Genomic_DNA"/>
</dbReference>
<evidence type="ECO:0000256" key="1">
    <source>
        <dbReference type="SAM" id="SignalP"/>
    </source>
</evidence>
<dbReference type="Pfam" id="PF12514">
    <property type="entry name" value="DUF3718"/>
    <property type="match status" value="1"/>
</dbReference>
<keyword evidence="3" id="KW-1185">Reference proteome</keyword>
<feature type="chain" id="PRO_5045422928" evidence="1">
    <location>
        <begin position="21"/>
        <end position="127"/>
    </location>
</feature>
<name>A0ABX5WL02_9GAMM</name>
<dbReference type="Proteomes" id="UP000318758">
    <property type="component" value="Chromosome"/>
</dbReference>